<name>A0A376BLR7_9NEIS</name>
<evidence type="ECO:0000256" key="7">
    <source>
        <dbReference type="SAM" id="Phobius"/>
    </source>
</evidence>
<keyword evidence="3" id="KW-1003">Cell membrane</keyword>
<dbReference type="EMBL" id="UFSO01000002">
    <property type="protein sequence ID" value="SSY70164.1"/>
    <property type="molecule type" value="Genomic_DNA"/>
</dbReference>
<keyword evidence="4 7" id="KW-0812">Transmembrane</keyword>
<dbReference type="InterPro" id="IPR004638">
    <property type="entry name" value="EmrB-like"/>
</dbReference>
<dbReference type="InterPro" id="IPR011701">
    <property type="entry name" value="MFS"/>
</dbReference>
<keyword evidence="10" id="KW-1185">Reference proteome</keyword>
<accession>A0A376BLR7</accession>
<dbReference type="Pfam" id="PF07690">
    <property type="entry name" value="MFS_1"/>
    <property type="match status" value="2"/>
</dbReference>
<evidence type="ECO:0000256" key="2">
    <source>
        <dbReference type="ARBA" id="ARBA00022448"/>
    </source>
</evidence>
<comment type="subcellular location">
    <subcellularLocation>
        <location evidence="1">Cell membrane</location>
        <topology evidence="1">Multi-pass membrane protein</topology>
    </subcellularLocation>
</comment>
<dbReference type="NCBIfam" id="TIGR00711">
    <property type="entry name" value="efflux_EmrB"/>
    <property type="match status" value="1"/>
</dbReference>
<proteinExistence type="predicted"/>
<dbReference type="PRINTS" id="PR01036">
    <property type="entry name" value="TCRTETB"/>
</dbReference>
<feature type="transmembrane region" description="Helical" evidence="7">
    <location>
        <begin position="390"/>
        <end position="411"/>
    </location>
</feature>
<dbReference type="PANTHER" id="PTHR42718">
    <property type="entry name" value="MAJOR FACILITATOR SUPERFAMILY MULTIDRUG TRANSPORTER MFSC"/>
    <property type="match status" value="1"/>
</dbReference>
<dbReference type="OrthoDB" id="9807274at2"/>
<dbReference type="CDD" id="cd17503">
    <property type="entry name" value="MFS_LmrB_MDR_like"/>
    <property type="match status" value="1"/>
</dbReference>
<evidence type="ECO:0000256" key="3">
    <source>
        <dbReference type="ARBA" id="ARBA00022475"/>
    </source>
</evidence>
<dbReference type="GO" id="GO:0022857">
    <property type="term" value="F:transmembrane transporter activity"/>
    <property type="evidence" value="ECO:0007669"/>
    <property type="project" value="InterPro"/>
</dbReference>
<dbReference type="GO" id="GO:0005886">
    <property type="term" value="C:plasma membrane"/>
    <property type="evidence" value="ECO:0007669"/>
    <property type="project" value="UniProtKB-SubCell"/>
</dbReference>
<feature type="domain" description="Major facilitator superfamily (MFS) profile" evidence="8">
    <location>
        <begin position="8"/>
        <end position="450"/>
    </location>
</feature>
<feature type="transmembrane region" description="Helical" evidence="7">
    <location>
        <begin position="350"/>
        <end position="369"/>
    </location>
</feature>
<evidence type="ECO:0000256" key="4">
    <source>
        <dbReference type="ARBA" id="ARBA00022692"/>
    </source>
</evidence>
<evidence type="ECO:0000259" key="8">
    <source>
        <dbReference type="PROSITE" id="PS50850"/>
    </source>
</evidence>
<dbReference type="SUPFAM" id="SSF103473">
    <property type="entry name" value="MFS general substrate transporter"/>
    <property type="match status" value="1"/>
</dbReference>
<sequence>MLLISKHLPKLLALTIFMQMLDTTILNTALPKMALDLRQSPLQMQSAIIAYTLTLALLMPLSAYFCDRFGTKRVFLWSLLLFVLGSVACAFAPSLAWLVSGRVLQGMGGAMLTAAPRLVMVKSYDKNQLLTMINYIVTPALIGPIIGPILGGYLSEYMSWHWIFWINVPVGVVAMWLTWRIMPDFRADKLPELDKLGFLLFGGGAVALSLAMEWASYPNRQMFALILLMISVLAFVAYIYHAKRTANPLYSLNLRLVRTFRIGVLGNLVSRLGISAMPFLLPLLLQVGLGNSASVAGLALAPVAMAAIVGKSLVQPIMRRWGYRRVLSWNTRLIGLMIMSFALPNADTPVWALLPQLFVMGLCNSIQFSGMNSITVADLRAEQNSSGTSFMAVNQQLAIGMGVALSALVLQQFSQHSLHIHDAFRWTFVLMGCFTFASSWIFARLHGQDGANLLR</sequence>
<dbReference type="AlphaFoldDB" id="A0A376BLR7"/>
<feature type="transmembrane region" description="Helical" evidence="7">
    <location>
        <begin position="326"/>
        <end position="344"/>
    </location>
</feature>
<evidence type="ECO:0000313" key="10">
    <source>
        <dbReference type="Proteomes" id="UP000254209"/>
    </source>
</evidence>
<feature type="transmembrane region" description="Helical" evidence="7">
    <location>
        <begin position="12"/>
        <end position="30"/>
    </location>
</feature>
<dbReference type="InterPro" id="IPR036259">
    <property type="entry name" value="MFS_trans_sf"/>
</dbReference>
<dbReference type="PROSITE" id="PS50850">
    <property type="entry name" value="MFS"/>
    <property type="match status" value="1"/>
</dbReference>
<feature type="transmembrane region" description="Helical" evidence="7">
    <location>
        <begin position="74"/>
        <end position="97"/>
    </location>
</feature>
<evidence type="ECO:0000313" key="9">
    <source>
        <dbReference type="EMBL" id="SSY70164.1"/>
    </source>
</evidence>
<evidence type="ECO:0000256" key="1">
    <source>
        <dbReference type="ARBA" id="ARBA00004651"/>
    </source>
</evidence>
<dbReference type="Gene3D" id="1.20.1250.20">
    <property type="entry name" value="MFS general substrate transporter like domains"/>
    <property type="match status" value="1"/>
</dbReference>
<feature type="transmembrane region" description="Helical" evidence="7">
    <location>
        <begin position="223"/>
        <end position="241"/>
    </location>
</feature>
<feature type="transmembrane region" description="Helical" evidence="7">
    <location>
        <begin position="293"/>
        <end position="314"/>
    </location>
</feature>
<reference evidence="9 10" key="1">
    <citation type="submission" date="2018-06" db="EMBL/GenBank/DDBJ databases">
        <authorList>
            <consortium name="Pathogen Informatics"/>
            <person name="Doyle S."/>
        </authorList>
    </citation>
    <scope>NUCLEOTIDE SEQUENCE [LARGE SCALE GENOMIC DNA]</scope>
    <source>
        <strain evidence="9 10">NCTC10283</strain>
    </source>
</reference>
<keyword evidence="2" id="KW-0813">Transport</keyword>
<feature type="transmembrane region" description="Helical" evidence="7">
    <location>
        <begin position="198"/>
        <end position="217"/>
    </location>
</feature>
<gene>
    <name evidence="9" type="primary">hsrA</name>
    <name evidence="9" type="ORF">NCTC10283_00234</name>
</gene>
<keyword evidence="5 7" id="KW-1133">Transmembrane helix</keyword>
<organism evidence="9 10">
    <name type="scientific">Alysiella crassa</name>
    <dbReference type="NCBI Taxonomy" id="153491"/>
    <lineage>
        <taxon>Bacteria</taxon>
        <taxon>Pseudomonadati</taxon>
        <taxon>Pseudomonadota</taxon>
        <taxon>Betaproteobacteria</taxon>
        <taxon>Neisseriales</taxon>
        <taxon>Neisseriaceae</taxon>
        <taxon>Alysiella</taxon>
    </lineage>
</organism>
<feature type="transmembrane region" description="Helical" evidence="7">
    <location>
        <begin position="160"/>
        <end position="177"/>
    </location>
</feature>
<evidence type="ECO:0000256" key="5">
    <source>
        <dbReference type="ARBA" id="ARBA00022989"/>
    </source>
</evidence>
<feature type="transmembrane region" description="Helical" evidence="7">
    <location>
        <begin position="42"/>
        <end position="62"/>
    </location>
</feature>
<feature type="transmembrane region" description="Helical" evidence="7">
    <location>
        <begin position="262"/>
        <end position="281"/>
    </location>
</feature>
<feature type="transmembrane region" description="Helical" evidence="7">
    <location>
        <begin position="423"/>
        <end position="443"/>
    </location>
</feature>
<feature type="transmembrane region" description="Helical" evidence="7">
    <location>
        <begin position="132"/>
        <end position="154"/>
    </location>
</feature>
<feature type="transmembrane region" description="Helical" evidence="7">
    <location>
        <begin position="103"/>
        <end position="120"/>
    </location>
</feature>
<dbReference type="InterPro" id="IPR020846">
    <property type="entry name" value="MFS_dom"/>
</dbReference>
<dbReference type="PANTHER" id="PTHR42718:SF46">
    <property type="entry name" value="BLR6921 PROTEIN"/>
    <property type="match status" value="1"/>
</dbReference>
<dbReference type="STRING" id="1120980.GCA_000745955_01761"/>
<keyword evidence="6 7" id="KW-0472">Membrane</keyword>
<dbReference type="Gene3D" id="1.20.1720.10">
    <property type="entry name" value="Multidrug resistance protein D"/>
    <property type="match status" value="1"/>
</dbReference>
<protein>
    <submittedName>
        <fullName evidence="9">High-copy suppressor of rspA</fullName>
    </submittedName>
</protein>
<evidence type="ECO:0000256" key="6">
    <source>
        <dbReference type="ARBA" id="ARBA00023136"/>
    </source>
</evidence>
<dbReference type="RefSeq" id="WP_051968547.1">
    <property type="nucleotide sequence ID" value="NZ_CP091519.2"/>
</dbReference>
<dbReference type="Proteomes" id="UP000254209">
    <property type="component" value="Unassembled WGS sequence"/>
</dbReference>